<dbReference type="Pfam" id="PF00239">
    <property type="entry name" value="Resolvase"/>
    <property type="match status" value="1"/>
</dbReference>
<dbReference type="PROSITE" id="PS51736">
    <property type="entry name" value="RECOMBINASES_3"/>
    <property type="match status" value="1"/>
</dbReference>
<evidence type="ECO:0000313" key="11">
    <source>
        <dbReference type="Proteomes" id="UP000001551"/>
    </source>
</evidence>
<dbReference type="PANTHER" id="PTHR30461">
    <property type="entry name" value="DNA-INVERTASE FROM LAMBDOID PROPHAGE"/>
    <property type="match status" value="1"/>
</dbReference>
<gene>
    <name evidence="9" type="ordered locus">Ethha_0111</name>
    <name evidence="10" type="ordered locus">Ethha_0478</name>
</gene>
<feature type="region of interest" description="Disordered" evidence="7">
    <location>
        <begin position="130"/>
        <end position="150"/>
    </location>
</feature>
<dbReference type="RefSeq" id="WP_013484082.1">
    <property type="nucleotide sequence ID" value="NC_014828.1"/>
</dbReference>
<dbReference type="Gene3D" id="3.40.50.1390">
    <property type="entry name" value="Resolvase, N-terminal catalytic domain"/>
    <property type="match status" value="1"/>
</dbReference>
<dbReference type="CDD" id="cd03768">
    <property type="entry name" value="SR_ResInv"/>
    <property type="match status" value="1"/>
</dbReference>
<reference evidence="9 11" key="1">
    <citation type="submission" date="2010-12" db="EMBL/GenBank/DDBJ databases">
        <title>Complete sequence of Ethanoligenens harbinense YUAN-3.</title>
        <authorList>
            <person name="Lucas S."/>
            <person name="Copeland A."/>
            <person name="Lapidus A."/>
            <person name="Cheng J.-F."/>
            <person name="Bruce D."/>
            <person name="Goodwin L."/>
            <person name="Pitluck S."/>
            <person name="Chertkov O."/>
            <person name="Misra M."/>
            <person name="Detter J.C."/>
            <person name="Han C."/>
            <person name="Tapia R."/>
            <person name="Land M."/>
            <person name="Hauser L."/>
            <person name="Jeffries C."/>
            <person name="Kyrpides N."/>
            <person name="Ivanova N."/>
            <person name="Mikhailova N."/>
            <person name="Wang A."/>
            <person name="Mouttaki H."/>
            <person name="He Z."/>
            <person name="Zhou J."/>
            <person name="Hemme C.L."/>
            <person name="Woyke T."/>
        </authorList>
    </citation>
    <scope>NUCLEOTIDE SEQUENCE [LARGE SCALE GENOMIC DNA]</scope>
    <source>
        <strain evidence="11">DSM 18485 / JCM 12961 / CGMCC 1.5033 / YUAN-3</strain>
        <strain evidence="9">YUAN-3</strain>
    </source>
</reference>
<dbReference type="GO" id="GO:0003677">
    <property type="term" value="F:DNA binding"/>
    <property type="evidence" value="ECO:0007669"/>
    <property type="project" value="UniProtKB-KW"/>
</dbReference>
<evidence type="ECO:0000256" key="2">
    <source>
        <dbReference type="ARBA" id="ARBA00022908"/>
    </source>
</evidence>
<dbReference type="FunFam" id="3.40.50.1390:FF:000001">
    <property type="entry name" value="DNA recombinase"/>
    <property type="match status" value="1"/>
</dbReference>
<organism evidence="9 11">
    <name type="scientific">Ethanoligenens harbinense (strain DSM 18485 / JCM 12961 / CGMCC 1.5033 / YUAN-3)</name>
    <dbReference type="NCBI Taxonomy" id="663278"/>
    <lineage>
        <taxon>Bacteria</taxon>
        <taxon>Bacillati</taxon>
        <taxon>Bacillota</taxon>
        <taxon>Clostridia</taxon>
        <taxon>Eubacteriales</taxon>
        <taxon>Oscillospiraceae</taxon>
        <taxon>Ethanoligenens</taxon>
    </lineage>
</organism>
<feature type="compositionally biased region" description="Basic residues" evidence="7">
    <location>
        <begin position="134"/>
        <end position="145"/>
    </location>
</feature>
<dbReference type="EMBL" id="CP002400">
    <property type="protein sequence ID" value="ADU26063.1"/>
    <property type="molecule type" value="Genomic_DNA"/>
</dbReference>
<dbReference type="Pfam" id="PF02796">
    <property type="entry name" value="HTH_7"/>
    <property type="match status" value="1"/>
</dbReference>
<dbReference type="SUPFAM" id="SSF46689">
    <property type="entry name" value="Homeodomain-like"/>
    <property type="match status" value="1"/>
</dbReference>
<dbReference type="InterPro" id="IPR050639">
    <property type="entry name" value="SSR_resolvase"/>
</dbReference>
<proteinExistence type="inferred from homology"/>
<dbReference type="AlphaFoldDB" id="E6U622"/>
<dbReference type="InterPro" id="IPR009057">
    <property type="entry name" value="Homeodomain-like_sf"/>
</dbReference>
<feature type="active site" description="O-(5'-phospho-DNA)-serine intermediate" evidence="5 6">
    <location>
        <position position="9"/>
    </location>
</feature>
<dbReference type="HOGENOM" id="CLU_010686_8_1_9"/>
<reference evidence="9" key="2">
    <citation type="submission" date="2010-12" db="EMBL/GenBank/DDBJ databases">
        <authorList>
            <consortium name="US DOE Joint Genome Institute"/>
            <person name="Lucas S."/>
            <person name="Copeland A."/>
            <person name="Lapidus A."/>
            <person name="Cheng J.-F."/>
            <person name="Bruce D."/>
            <person name="Goodwin L."/>
            <person name="Pitluck S."/>
            <person name="Chertkov O."/>
            <person name="Misra M."/>
            <person name="Detter J.C."/>
            <person name="Han C."/>
            <person name="Tapia R."/>
            <person name="Land M."/>
            <person name="Hauser L."/>
            <person name="Jeffries C."/>
            <person name="Kyrpides N."/>
            <person name="Ivanova N."/>
            <person name="Mikhailova N."/>
            <person name="Wang A."/>
            <person name="Mouttaki H."/>
            <person name="He Z."/>
            <person name="Zhou J."/>
            <person name="Hemme C.L."/>
            <person name="Woyke T."/>
        </authorList>
    </citation>
    <scope>NUCLEOTIDE SEQUENCE</scope>
    <source>
        <strain evidence="9">YUAN-3</strain>
    </source>
</reference>
<evidence type="ECO:0000313" key="10">
    <source>
        <dbReference type="EMBL" id="ADU26063.1"/>
    </source>
</evidence>
<dbReference type="InterPro" id="IPR036162">
    <property type="entry name" value="Resolvase-like_N_sf"/>
</dbReference>
<dbReference type="PROSITE" id="PS00397">
    <property type="entry name" value="RECOMBINASES_1"/>
    <property type="match status" value="1"/>
</dbReference>
<dbReference type="KEGG" id="eha:Ethha_0478"/>
<name>E6U622_ETHHY</name>
<dbReference type="InterPro" id="IPR006118">
    <property type="entry name" value="Recombinase_CS"/>
</dbReference>
<dbReference type="PANTHER" id="PTHR30461:SF2">
    <property type="entry name" value="SERINE RECOMBINASE PINE-RELATED"/>
    <property type="match status" value="1"/>
</dbReference>
<dbReference type="InterPro" id="IPR006119">
    <property type="entry name" value="Resolv_N"/>
</dbReference>
<keyword evidence="11" id="KW-1185">Reference proteome</keyword>
<keyword evidence="2" id="KW-0229">DNA integration</keyword>
<evidence type="ECO:0000256" key="6">
    <source>
        <dbReference type="PROSITE-ProRule" id="PRU10137"/>
    </source>
</evidence>
<sequence>MLLGYARVSTGEQLLDRQIDALELAGVEKIYHEKVTGAKVDRPKLNELLNHLRSGDVIVVSDLTRLSRSTKDLFSIVDRIQLAGADIKSLKESWIDTTTPQGKLLFTIFAGISQFERDLISQRTREGIAAAASRGRHGGRPSKRNPKADTALKMYDSQEYTIPEICSATGLSKSTLYRYVASRNQLRD</sequence>
<evidence type="ECO:0000259" key="8">
    <source>
        <dbReference type="PROSITE" id="PS51736"/>
    </source>
</evidence>
<evidence type="ECO:0000256" key="7">
    <source>
        <dbReference type="SAM" id="MobiDB-lite"/>
    </source>
</evidence>
<comment type="similarity">
    <text evidence="1">Belongs to the site-specific recombinase resolvase family.</text>
</comment>
<dbReference type="SMART" id="SM00857">
    <property type="entry name" value="Resolvase"/>
    <property type="match status" value="1"/>
</dbReference>
<evidence type="ECO:0000256" key="1">
    <source>
        <dbReference type="ARBA" id="ARBA00009913"/>
    </source>
</evidence>
<evidence type="ECO:0000313" key="9">
    <source>
        <dbReference type="EMBL" id="ADU25701.1"/>
    </source>
</evidence>
<dbReference type="eggNOG" id="COG1961">
    <property type="taxonomic scope" value="Bacteria"/>
</dbReference>
<dbReference type="EMBL" id="CP002400">
    <property type="protein sequence ID" value="ADU25701.1"/>
    <property type="molecule type" value="Genomic_DNA"/>
</dbReference>
<accession>E6U622</accession>
<dbReference type="Proteomes" id="UP000001551">
    <property type="component" value="Chromosome"/>
</dbReference>
<dbReference type="STRING" id="663278.Ethha_0111"/>
<protein>
    <submittedName>
        <fullName evidence="9">Resolvase domain</fullName>
    </submittedName>
</protein>
<keyword evidence="3" id="KW-0238">DNA-binding</keyword>
<dbReference type="SUPFAM" id="SSF53041">
    <property type="entry name" value="Resolvase-like"/>
    <property type="match status" value="1"/>
</dbReference>
<dbReference type="GO" id="GO:0015074">
    <property type="term" value="P:DNA integration"/>
    <property type="evidence" value="ECO:0007669"/>
    <property type="project" value="UniProtKB-KW"/>
</dbReference>
<dbReference type="KEGG" id="eha:Ethha_0111"/>
<evidence type="ECO:0000256" key="4">
    <source>
        <dbReference type="ARBA" id="ARBA00023172"/>
    </source>
</evidence>
<evidence type="ECO:0000256" key="5">
    <source>
        <dbReference type="PIRSR" id="PIRSR606118-50"/>
    </source>
</evidence>
<dbReference type="GO" id="GO:0000150">
    <property type="term" value="F:DNA strand exchange activity"/>
    <property type="evidence" value="ECO:0007669"/>
    <property type="project" value="InterPro"/>
</dbReference>
<dbReference type="InterPro" id="IPR006120">
    <property type="entry name" value="Resolvase_HTH_dom"/>
</dbReference>
<evidence type="ECO:0000256" key="3">
    <source>
        <dbReference type="ARBA" id="ARBA00023125"/>
    </source>
</evidence>
<dbReference type="PROSITE" id="PS00398">
    <property type="entry name" value="RECOMBINASES_2"/>
    <property type="match status" value="1"/>
</dbReference>
<feature type="domain" description="Resolvase/invertase-type recombinase catalytic" evidence="8">
    <location>
        <begin position="1"/>
        <end position="135"/>
    </location>
</feature>
<keyword evidence="4" id="KW-0233">DNA recombination</keyword>